<dbReference type="EMBL" id="JAJJMA010124970">
    <property type="protein sequence ID" value="MCL7032577.1"/>
    <property type="molecule type" value="Genomic_DNA"/>
</dbReference>
<feature type="compositionally biased region" description="Polar residues" evidence="1">
    <location>
        <begin position="231"/>
        <end position="249"/>
    </location>
</feature>
<protein>
    <recommendedName>
        <fullName evidence="4">Transposase Tnp1/En/Spm-like domain-containing protein</fullName>
    </recommendedName>
</protein>
<organism evidence="2 3">
    <name type="scientific">Papaver nudicaule</name>
    <name type="common">Iceland poppy</name>
    <dbReference type="NCBI Taxonomy" id="74823"/>
    <lineage>
        <taxon>Eukaryota</taxon>
        <taxon>Viridiplantae</taxon>
        <taxon>Streptophyta</taxon>
        <taxon>Embryophyta</taxon>
        <taxon>Tracheophyta</taxon>
        <taxon>Spermatophyta</taxon>
        <taxon>Magnoliopsida</taxon>
        <taxon>Ranunculales</taxon>
        <taxon>Papaveraceae</taxon>
        <taxon>Papaveroideae</taxon>
        <taxon>Papaver</taxon>
    </lineage>
</organism>
<dbReference type="PANTHER" id="PTHR33018:SF37">
    <property type="entry name" value="TRANSPOSASE TNP1_EN_SPM-LIKE DOMAIN-CONTAINING PROTEIN"/>
    <property type="match status" value="1"/>
</dbReference>
<accession>A0AA41S9C5</accession>
<evidence type="ECO:0000256" key="1">
    <source>
        <dbReference type="SAM" id="MobiDB-lite"/>
    </source>
</evidence>
<feature type="region of interest" description="Disordered" evidence="1">
    <location>
        <begin position="341"/>
        <end position="386"/>
    </location>
</feature>
<dbReference type="Pfam" id="PF03004">
    <property type="entry name" value="Transposase_24"/>
    <property type="match status" value="1"/>
</dbReference>
<evidence type="ECO:0000313" key="3">
    <source>
        <dbReference type="Proteomes" id="UP001177140"/>
    </source>
</evidence>
<name>A0AA41S9C5_PAPNU</name>
<sequence>MERPKTFVDLNLAGVPIGDNASKFSTRAGDFIRIHIPVNKSDWRHVPINRKNDLWNALMNEFEFPVDHVRSIIESMFPDMYRRYKSDLRDSIRYPLGRRPRKAPKRKAVEGDAVVDEEVVQDVQPIELTPEVWEAAKSKVPEGMTSVIWEEFCDNEKREQKIANNAKNKAAREANRIRHTTGRCSYSNKKYKLDESGIKIVPPSTTDKWLLGHEGSDGSVHPSAVEKHKQVTTAKQRNAEQGASGSNSSLVISPELDEVFGGKRKEGIRGYSSHVSKKQGVIAALAEAAIHRRKTKNETRLDTIQSEVSQVAGQVSDLIPKVDAILHYLMKSVKGSANAFDSPAVSVDTPSPEKGSTSAVSGENGSTNSAVGGQKSTNPTVGVGKGSASAIVGRKVSTSVVRGLTTNRRYDDDYWPKNSIGHKVNQVELLDNRGKVVALGTLDGENICHGRAVKPHERKVYIEEIYDMKAVVWDGPQGDAYYTLSQLPLPNWLIWAESRLQPAEFDILI</sequence>
<reference evidence="2" key="1">
    <citation type="submission" date="2022-03" db="EMBL/GenBank/DDBJ databases">
        <title>A functionally conserved STORR gene fusion in Papaver species that diverged 16.8 million years ago.</title>
        <authorList>
            <person name="Catania T."/>
        </authorList>
    </citation>
    <scope>NUCLEOTIDE SEQUENCE</scope>
    <source>
        <strain evidence="2">S-191538</strain>
    </source>
</reference>
<feature type="region of interest" description="Disordered" evidence="1">
    <location>
        <begin position="215"/>
        <end position="249"/>
    </location>
</feature>
<feature type="compositionally biased region" description="Polar residues" evidence="1">
    <location>
        <begin position="354"/>
        <end position="380"/>
    </location>
</feature>
<keyword evidence="3" id="KW-1185">Reference proteome</keyword>
<evidence type="ECO:0000313" key="2">
    <source>
        <dbReference type="EMBL" id="MCL7032577.1"/>
    </source>
</evidence>
<dbReference type="PANTHER" id="PTHR33018">
    <property type="entry name" value="OS10G0338966 PROTEIN-RELATED"/>
    <property type="match status" value="1"/>
</dbReference>
<gene>
    <name evidence="2" type="ORF">MKW94_000377</name>
</gene>
<comment type="caution">
    <text evidence="2">The sequence shown here is derived from an EMBL/GenBank/DDBJ whole genome shotgun (WGS) entry which is preliminary data.</text>
</comment>
<evidence type="ECO:0008006" key="4">
    <source>
        <dbReference type="Google" id="ProtNLM"/>
    </source>
</evidence>
<dbReference type="InterPro" id="IPR004252">
    <property type="entry name" value="Probable_transposase_24"/>
</dbReference>
<dbReference type="Proteomes" id="UP001177140">
    <property type="component" value="Unassembled WGS sequence"/>
</dbReference>
<dbReference type="AlphaFoldDB" id="A0AA41S9C5"/>
<proteinExistence type="predicted"/>